<evidence type="ECO:0000256" key="3">
    <source>
        <dbReference type="ARBA" id="ARBA00022895"/>
    </source>
</evidence>
<evidence type="ECO:0000256" key="1">
    <source>
        <dbReference type="ARBA" id="ARBA00004574"/>
    </source>
</evidence>
<accession>A0A0B1PB03</accession>
<feature type="region of interest" description="Disordered" evidence="4">
    <location>
        <begin position="124"/>
        <end position="157"/>
    </location>
</feature>
<evidence type="ECO:0000259" key="5">
    <source>
        <dbReference type="Pfam" id="PF10451"/>
    </source>
</evidence>
<keyword evidence="7" id="KW-1185">Reference proteome</keyword>
<comment type="subcellular location">
    <subcellularLocation>
        <location evidence="1">Chromosome</location>
        <location evidence="1">Telomere</location>
    </subcellularLocation>
</comment>
<proteinExistence type="predicted"/>
<keyword evidence="2" id="KW-0158">Chromosome</keyword>
<evidence type="ECO:0000313" key="7">
    <source>
        <dbReference type="Proteomes" id="UP000030854"/>
    </source>
</evidence>
<dbReference type="Pfam" id="PF10451">
    <property type="entry name" value="Stn1"/>
    <property type="match status" value="1"/>
</dbReference>
<evidence type="ECO:0000256" key="2">
    <source>
        <dbReference type="ARBA" id="ARBA00022454"/>
    </source>
</evidence>
<gene>
    <name evidence="6" type="ORF">EV44_g3078</name>
</gene>
<evidence type="ECO:0000256" key="4">
    <source>
        <dbReference type="SAM" id="MobiDB-lite"/>
    </source>
</evidence>
<feature type="compositionally biased region" description="Polar residues" evidence="4">
    <location>
        <begin position="132"/>
        <end position="152"/>
    </location>
</feature>
<dbReference type="AlphaFoldDB" id="A0A0B1PB03"/>
<dbReference type="EMBL" id="JNVN01001025">
    <property type="protein sequence ID" value="KHJ34146.1"/>
    <property type="molecule type" value="Genomic_DNA"/>
</dbReference>
<evidence type="ECO:0000313" key="6">
    <source>
        <dbReference type="EMBL" id="KHJ34146.1"/>
    </source>
</evidence>
<dbReference type="STRING" id="52586.A0A0B1PB03"/>
<dbReference type="GO" id="GO:0000781">
    <property type="term" value="C:chromosome, telomeric region"/>
    <property type="evidence" value="ECO:0007669"/>
    <property type="project" value="UniProtKB-SubCell"/>
</dbReference>
<dbReference type="Proteomes" id="UP000030854">
    <property type="component" value="Unassembled WGS sequence"/>
</dbReference>
<feature type="domain" description="CST complex subunit Stn1 N-terminal" evidence="5">
    <location>
        <begin position="48"/>
        <end position="96"/>
    </location>
</feature>
<sequence>MTPTPESPRQDIYPVYCHILSPTIGRWCPLWATDINALKDVGIFCDGRKLLHYGNHPIKWVRVTGVIVAIDCGGNGSNFKRIYTLDDSSGSCIECSAPAPNAALPASKNTPLIQNQSEELKKKNLGDKVINPTRSSGQGQRGKQNKATSQSELKSEGPSVLNPIVPWDKVHVGSVVKIKGKVDVWWDHKRVEIVKLEILRCTDIEVRCWNEVIRFREDILNKSWVLTAKQERRCRKRVNRQTKNSYKESR</sequence>
<dbReference type="OMA" id="FCFKASP"/>
<dbReference type="InterPro" id="IPR012340">
    <property type="entry name" value="NA-bd_OB-fold"/>
</dbReference>
<dbReference type="Gene3D" id="2.40.50.140">
    <property type="entry name" value="Nucleic acid-binding proteins"/>
    <property type="match status" value="1"/>
</dbReference>
<reference evidence="6 7" key="1">
    <citation type="journal article" date="2014" name="BMC Genomics">
        <title>Adaptive genomic structural variation in the grape powdery mildew pathogen, Erysiphe necator.</title>
        <authorList>
            <person name="Jones L."/>
            <person name="Riaz S."/>
            <person name="Morales-Cruz A."/>
            <person name="Amrine K.C."/>
            <person name="McGuire B."/>
            <person name="Gubler W.D."/>
            <person name="Walker M.A."/>
            <person name="Cantu D."/>
        </authorList>
    </citation>
    <scope>NUCLEOTIDE SEQUENCE [LARGE SCALE GENOMIC DNA]</scope>
    <source>
        <strain evidence="7">c</strain>
    </source>
</reference>
<keyword evidence="3" id="KW-0779">Telomere</keyword>
<dbReference type="HOGENOM" id="CLU_054798_0_1_1"/>
<dbReference type="InterPro" id="IPR018856">
    <property type="entry name" value="Stn1_N"/>
</dbReference>
<organism evidence="6 7">
    <name type="scientific">Uncinula necator</name>
    <name type="common">Grape powdery mildew</name>
    <dbReference type="NCBI Taxonomy" id="52586"/>
    <lineage>
        <taxon>Eukaryota</taxon>
        <taxon>Fungi</taxon>
        <taxon>Dikarya</taxon>
        <taxon>Ascomycota</taxon>
        <taxon>Pezizomycotina</taxon>
        <taxon>Leotiomycetes</taxon>
        <taxon>Erysiphales</taxon>
        <taxon>Erysiphaceae</taxon>
        <taxon>Erysiphe</taxon>
    </lineage>
</organism>
<protein>
    <submittedName>
        <fullName evidence="6">Putative ob-fold nucleic acid binding domain-containing protein</fullName>
    </submittedName>
</protein>
<name>A0A0B1PB03_UNCNE</name>
<comment type="caution">
    <text evidence="6">The sequence shown here is derived from an EMBL/GenBank/DDBJ whole genome shotgun (WGS) entry which is preliminary data.</text>
</comment>